<feature type="signal peptide" evidence="1">
    <location>
        <begin position="1"/>
        <end position="24"/>
    </location>
</feature>
<evidence type="ECO:0008006" key="4">
    <source>
        <dbReference type="Google" id="ProtNLM"/>
    </source>
</evidence>
<keyword evidence="1" id="KW-0732">Signal</keyword>
<reference evidence="2 3" key="1">
    <citation type="submission" date="2016-10" db="EMBL/GenBank/DDBJ databases">
        <authorList>
            <person name="de Groot N.N."/>
        </authorList>
    </citation>
    <scope>NUCLEOTIDE SEQUENCE [LARGE SCALE GENOMIC DNA]</scope>
    <source>
        <strain evidence="2 3">R5</strain>
    </source>
</reference>
<evidence type="ECO:0000313" key="3">
    <source>
        <dbReference type="Proteomes" id="UP000199245"/>
    </source>
</evidence>
<feature type="chain" id="PRO_5011540251" description="DUF3138 family protein" evidence="1">
    <location>
        <begin position="25"/>
        <end position="399"/>
    </location>
</feature>
<evidence type="ECO:0000313" key="2">
    <source>
        <dbReference type="EMBL" id="SDE71906.1"/>
    </source>
</evidence>
<protein>
    <recommendedName>
        <fullName evidence="4">DUF3138 family protein</fullName>
    </recommendedName>
</protein>
<evidence type="ECO:0000256" key="1">
    <source>
        <dbReference type="SAM" id="SignalP"/>
    </source>
</evidence>
<proteinExistence type="predicted"/>
<name>A0A1G7F7V3_9BRAD</name>
<dbReference type="AlphaFoldDB" id="A0A1G7F7V3"/>
<accession>A0A1G7F7V3</accession>
<dbReference type="RefSeq" id="WP_092087254.1">
    <property type="nucleotide sequence ID" value="NZ_FMZW01000033.1"/>
</dbReference>
<dbReference type="EMBL" id="FMZW01000033">
    <property type="protein sequence ID" value="SDE71906.1"/>
    <property type="molecule type" value="Genomic_DNA"/>
</dbReference>
<organism evidence="2 3">
    <name type="scientific">Bradyrhizobium brasilense</name>
    <dbReference type="NCBI Taxonomy" id="1419277"/>
    <lineage>
        <taxon>Bacteria</taxon>
        <taxon>Pseudomonadati</taxon>
        <taxon>Pseudomonadota</taxon>
        <taxon>Alphaproteobacteria</taxon>
        <taxon>Hyphomicrobiales</taxon>
        <taxon>Nitrobacteraceae</taxon>
        <taxon>Bradyrhizobium</taxon>
    </lineage>
</organism>
<gene>
    <name evidence="2" type="ORF">SAMN05216337_103313</name>
</gene>
<sequence>MRYFAYICIGLLSIFAIGPMRASAQGVTSPASSALDPADAATLASLKKDIDLRAAELTQKKSQYEALLKQAKATVSKKVTSPSSGEPAKGMFEQYQKQYVREGHYDWETVEKVKPVKADPCDPQRLFVRADSLDNYLYGITPSSKAKGASVSYLNDEVAGTQNIGVNGMVSYVVARSLCPQTPPGDAPFISGYSIAPFVQGQGSITIPQSKKEQSTAKVGFEAEVEVSRGFPLRQVFTIAPYYLSDYRGVARVQGVNAYWDAYDSDLHLGGYINTNPYLGWFVQVRGEADVRDVQNVGFTDLDKARYDWLGGTIRASFFLFPSAMNVDPALRNRISFIGEASWFDDLRSGRQIHKYVATAKYNISDSGNSSIQLEYTRGTDKETLVYLNQVLVKLSYAY</sequence>
<dbReference type="Proteomes" id="UP000199245">
    <property type="component" value="Unassembled WGS sequence"/>
</dbReference>